<feature type="region of interest" description="Disordered" evidence="1">
    <location>
        <begin position="1"/>
        <end position="54"/>
    </location>
</feature>
<dbReference type="Proteomes" id="UP000317650">
    <property type="component" value="Chromosome 9"/>
</dbReference>
<feature type="compositionally biased region" description="Basic and acidic residues" evidence="1">
    <location>
        <begin position="126"/>
        <end position="139"/>
    </location>
</feature>
<feature type="region of interest" description="Disordered" evidence="1">
    <location>
        <begin position="118"/>
        <end position="153"/>
    </location>
</feature>
<organism evidence="2 3">
    <name type="scientific">Musa balbisiana</name>
    <name type="common">Banana</name>
    <dbReference type="NCBI Taxonomy" id="52838"/>
    <lineage>
        <taxon>Eukaryota</taxon>
        <taxon>Viridiplantae</taxon>
        <taxon>Streptophyta</taxon>
        <taxon>Embryophyta</taxon>
        <taxon>Tracheophyta</taxon>
        <taxon>Spermatophyta</taxon>
        <taxon>Magnoliopsida</taxon>
        <taxon>Liliopsida</taxon>
        <taxon>Zingiberales</taxon>
        <taxon>Musaceae</taxon>
        <taxon>Musa</taxon>
    </lineage>
</organism>
<keyword evidence="3" id="KW-1185">Reference proteome</keyword>
<proteinExistence type="predicted"/>
<name>A0A4S8IIL2_MUSBA</name>
<protein>
    <recommendedName>
        <fullName evidence="4">DUF834 domain-containing protein</fullName>
    </recommendedName>
</protein>
<accession>A0A4S8IIL2</accession>
<dbReference type="EMBL" id="PYDT01000010">
    <property type="protein sequence ID" value="THU47909.1"/>
    <property type="molecule type" value="Genomic_DNA"/>
</dbReference>
<evidence type="ECO:0008006" key="4">
    <source>
        <dbReference type="Google" id="ProtNLM"/>
    </source>
</evidence>
<gene>
    <name evidence="2" type="ORF">C4D60_Mb09t20630</name>
</gene>
<evidence type="ECO:0000313" key="2">
    <source>
        <dbReference type="EMBL" id="THU47909.1"/>
    </source>
</evidence>
<feature type="compositionally biased region" description="Basic residues" evidence="1">
    <location>
        <begin position="1"/>
        <end position="15"/>
    </location>
</feature>
<evidence type="ECO:0000313" key="3">
    <source>
        <dbReference type="Proteomes" id="UP000317650"/>
    </source>
</evidence>
<evidence type="ECO:0000256" key="1">
    <source>
        <dbReference type="SAM" id="MobiDB-lite"/>
    </source>
</evidence>
<sequence length="170" mass="17915">MNKKKRAWGRGSIHHRSVDSGSSNERIRRINGEVGDEVPLSRSSGMGHDQKWEADGTGDVLAEPRASVELNRVAMCQAGVASSESLVEHSYGKVEEGRVYDRGGGELDPVGERVAGVGLTGAEDADSSKDSFDVNERRFSAAGPDAGSGGRWEVDETSLGNVAATTVVAS</sequence>
<reference evidence="2 3" key="1">
    <citation type="journal article" date="2019" name="Nat. Plants">
        <title>Genome sequencing of Musa balbisiana reveals subgenome evolution and function divergence in polyploid bananas.</title>
        <authorList>
            <person name="Yao X."/>
        </authorList>
    </citation>
    <scope>NUCLEOTIDE SEQUENCE [LARGE SCALE GENOMIC DNA]</scope>
    <source>
        <strain evidence="3">cv. DH-PKW</strain>
        <tissue evidence="2">Leaves</tissue>
    </source>
</reference>
<comment type="caution">
    <text evidence="2">The sequence shown here is derived from an EMBL/GenBank/DDBJ whole genome shotgun (WGS) entry which is preliminary data.</text>
</comment>
<dbReference type="AlphaFoldDB" id="A0A4S8IIL2"/>